<dbReference type="Proteomes" id="UP001157091">
    <property type="component" value="Unassembled WGS sequence"/>
</dbReference>
<dbReference type="InterPro" id="IPR003615">
    <property type="entry name" value="HNH_nuc"/>
</dbReference>
<keyword evidence="3" id="KW-1185">Reference proteome</keyword>
<evidence type="ECO:0000313" key="2">
    <source>
        <dbReference type="EMBL" id="GMA24527.1"/>
    </source>
</evidence>
<evidence type="ECO:0008006" key="4">
    <source>
        <dbReference type="Google" id="ProtNLM"/>
    </source>
</evidence>
<feature type="compositionally biased region" description="Low complexity" evidence="1">
    <location>
        <begin position="578"/>
        <end position="605"/>
    </location>
</feature>
<gene>
    <name evidence="2" type="ORF">GCM10025864_22860</name>
</gene>
<evidence type="ECO:0000256" key="1">
    <source>
        <dbReference type="SAM" id="MobiDB-lite"/>
    </source>
</evidence>
<name>A0ABQ6I2Q9_9MICO</name>
<comment type="caution">
    <text evidence="2">The sequence shown here is derived from an EMBL/GenBank/DDBJ whole genome shotgun (WGS) entry which is preliminary data.</text>
</comment>
<organism evidence="2 3">
    <name type="scientific">Luteimicrobium album</name>
    <dbReference type="NCBI Taxonomy" id="1054550"/>
    <lineage>
        <taxon>Bacteria</taxon>
        <taxon>Bacillati</taxon>
        <taxon>Actinomycetota</taxon>
        <taxon>Actinomycetes</taxon>
        <taxon>Micrococcales</taxon>
        <taxon>Luteimicrobium</taxon>
    </lineage>
</organism>
<feature type="region of interest" description="Disordered" evidence="1">
    <location>
        <begin position="511"/>
        <end position="620"/>
    </location>
</feature>
<feature type="compositionally biased region" description="Low complexity" evidence="1">
    <location>
        <begin position="340"/>
        <end position="359"/>
    </location>
</feature>
<protein>
    <recommendedName>
        <fullName evidence="4">DUF222 domain-containing protein</fullName>
    </recommendedName>
</protein>
<feature type="region of interest" description="Disordered" evidence="1">
    <location>
        <begin position="77"/>
        <end position="103"/>
    </location>
</feature>
<evidence type="ECO:0000313" key="3">
    <source>
        <dbReference type="Proteomes" id="UP001157091"/>
    </source>
</evidence>
<dbReference type="CDD" id="cd00085">
    <property type="entry name" value="HNHc"/>
    <property type="match status" value="1"/>
</dbReference>
<proteinExistence type="predicted"/>
<feature type="compositionally biased region" description="Pro residues" evidence="1">
    <location>
        <begin position="555"/>
        <end position="574"/>
    </location>
</feature>
<feature type="compositionally biased region" description="Polar residues" evidence="1">
    <location>
        <begin position="516"/>
        <end position="531"/>
    </location>
</feature>
<reference evidence="3" key="1">
    <citation type="journal article" date="2019" name="Int. J. Syst. Evol. Microbiol.">
        <title>The Global Catalogue of Microorganisms (GCM) 10K type strain sequencing project: providing services to taxonomists for standard genome sequencing and annotation.</title>
        <authorList>
            <consortium name="The Broad Institute Genomics Platform"/>
            <consortium name="The Broad Institute Genome Sequencing Center for Infectious Disease"/>
            <person name="Wu L."/>
            <person name="Ma J."/>
        </authorList>
    </citation>
    <scope>NUCLEOTIDE SEQUENCE [LARGE SCALE GENOMIC DNA]</scope>
    <source>
        <strain evidence="3">NBRC 106348</strain>
    </source>
</reference>
<sequence>MFEPLGGEREAVTGPVAASPRAAAVERGAAAIERAQGPGPPEPVSGVASLVELALVSVLLKALEVGPGVRHGVPDVAVPEPASCSEPATPHGGRAETASGRGPVGGVVLDAARRLAGADLSQVADDALVDAVVAWQQVASWAAAEQARVVGELLARGGSSSRAADAVVHELTAALVTSRRTATALVGRAAGLGRAPEVADALAGGWIDTARADVLVSYDAVPVAVRERVAADLVGTADAPGPAIGLTPAQLRERLRRAAIEADPGAASVRAQAAAADRRHVWIDPAPDQMAWLTALLPAADAARVWARVEDLSRTAVCAPGETRTLAQARADTLTDLVTGTTGTETTTQDGAAQTTMTGSDVPGSDIPATGATGSVGSIGSGAVRTVVNVTVAATTLLGLDESPAVLAGYGPVPAAVARVLAAGGDATWRRILTDPATGVATDVSRTAYRPGVVLGDLVRTRDATCTFPGCPVPATRCDLDHLDPFDPARPTAGQTRADNLHPVCRAHHNAKTHGGWTTSRDPDNTITWTAPSGHRYTTPARPTDPTLPTGPTRHGPPPAPEAPPATQLPPRTPPHQARPTAATPSRPTAPAAPSTARPRSGSRPSRPETTTRDDGDPPS</sequence>
<feature type="compositionally biased region" description="Basic and acidic residues" evidence="1">
    <location>
        <begin position="606"/>
        <end position="620"/>
    </location>
</feature>
<accession>A0ABQ6I2Q9</accession>
<dbReference type="EMBL" id="BSUK01000001">
    <property type="protein sequence ID" value="GMA24527.1"/>
    <property type="molecule type" value="Genomic_DNA"/>
</dbReference>
<feature type="region of interest" description="Disordered" evidence="1">
    <location>
        <begin position="340"/>
        <end position="366"/>
    </location>
</feature>